<feature type="transmembrane region" description="Helical" evidence="8">
    <location>
        <begin position="99"/>
        <end position="119"/>
    </location>
</feature>
<dbReference type="AlphaFoldDB" id="A0A3B1E0T6"/>
<dbReference type="PANTHER" id="PTHR32024">
    <property type="entry name" value="TRK SYSTEM POTASSIUM UPTAKE PROTEIN TRKG-RELATED"/>
    <property type="match status" value="1"/>
</dbReference>
<dbReference type="GO" id="GO:0030001">
    <property type="term" value="P:metal ion transport"/>
    <property type="evidence" value="ECO:0007669"/>
    <property type="project" value="UniProtKB-ARBA"/>
</dbReference>
<proteinExistence type="predicted"/>
<evidence type="ECO:0000256" key="1">
    <source>
        <dbReference type="ARBA" id="ARBA00004651"/>
    </source>
</evidence>
<evidence type="ECO:0000256" key="7">
    <source>
        <dbReference type="ARBA" id="ARBA00023136"/>
    </source>
</evidence>
<feature type="transmembrane region" description="Helical" evidence="8">
    <location>
        <begin position="131"/>
        <end position="153"/>
    </location>
</feature>
<comment type="subcellular location">
    <subcellularLocation>
        <location evidence="1">Cell membrane</location>
        <topology evidence="1">Multi-pass membrane protein</topology>
    </subcellularLocation>
</comment>
<dbReference type="GO" id="GO:0005886">
    <property type="term" value="C:plasma membrane"/>
    <property type="evidence" value="ECO:0007669"/>
    <property type="project" value="UniProtKB-SubCell"/>
</dbReference>
<keyword evidence="6" id="KW-0406">Ion transport</keyword>
<organism evidence="9">
    <name type="scientific">hydrothermal vent metagenome</name>
    <dbReference type="NCBI Taxonomy" id="652676"/>
    <lineage>
        <taxon>unclassified sequences</taxon>
        <taxon>metagenomes</taxon>
        <taxon>ecological metagenomes</taxon>
    </lineage>
</organism>
<gene>
    <name evidence="9" type="ORF">MNBD_PLANCTO02-1946</name>
</gene>
<evidence type="ECO:0000256" key="3">
    <source>
        <dbReference type="ARBA" id="ARBA00022475"/>
    </source>
</evidence>
<dbReference type="Pfam" id="PF02386">
    <property type="entry name" value="TrkH"/>
    <property type="match status" value="1"/>
</dbReference>
<feature type="transmembrane region" description="Helical" evidence="8">
    <location>
        <begin position="165"/>
        <end position="184"/>
    </location>
</feature>
<dbReference type="InterPro" id="IPR003445">
    <property type="entry name" value="Cat_transpt"/>
</dbReference>
<feature type="transmembrane region" description="Helical" evidence="8">
    <location>
        <begin position="527"/>
        <end position="548"/>
    </location>
</feature>
<sequence>MNDNKNQPHHSSPATRHVLSDSLNLQGVQRLRILDVTLTLAGIVAIIIQHGLKQITPVVYWELGAFSALVMLFLTVSLAVRYRWSLTQRSFIVKNKLPFIASGIWLLGMVLILLFGRLLPALTENTMVRPAWFVVCSEACLLLRGLLGGISFVRKVTEDGRNPALQFVASFLFLIVVGTGLLLLPRARAQTAPENESWQKRARVALFTSTSASCVTGLIVVDTGGETPYWSRTGQVIILSLFQLGGLGIMTCSAFFAVAARRQFQLGESATLRDILDSDRLGDVRKLLFVILTLTLAAEAIGAFVISDLFSHLPLGEQIFQSLFHSVSAFCNAGFALTNDSFTHAGMRWQVWGGISTLIIIGGLGFGVLYNIYLSTLSRIQRFSKRNHFTSKGKKVHFSISTKLVLVTSISLLVAGTVGFYLLESTGPISPEAPPVTTAEKIAHAWFQAVTFRTAGFNTIDLGKCQPATKLLAIMQMFIGASPGSTGGGVKTTCAALVLLSLGSILRGRERVEFMGRSITHQQVNRAYAVFALGLIAVMSTTMLLAVFERTNERAFIDLMFEATSAFATVGVSTGITSDLTSPSQLVIIVTMFLGRVGPLTLLMAMLGRAKSARFEYPTERVPLG</sequence>
<keyword evidence="2" id="KW-0813">Transport</keyword>
<reference evidence="9" key="1">
    <citation type="submission" date="2018-06" db="EMBL/GenBank/DDBJ databases">
        <authorList>
            <person name="Zhirakovskaya E."/>
        </authorList>
    </citation>
    <scope>NUCLEOTIDE SEQUENCE</scope>
</reference>
<accession>A0A3B1E0T6</accession>
<feature type="transmembrane region" description="Helical" evidence="8">
    <location>
        <begin position="349"/>
        <end position="373"/>
    </location>
</feature>
<name>A0A3B1E0T6_9ZZZZ</name>
<feature type="transmembrane region" description="Helical" evidence="8">
    <location>
        <begin position="236"/>
        <end position="259"/>
    </location>
</feature>
<evidence type="ECO:0000256" key="6">
    <source>
        <dbReference type="ARBA" id="ARBA00023065"/>
    </source>
</evidence>
<keyword evidence="3" id="KW-1003">Cell membrane</keyword>
<evidence type="ECO:0000256" key="5">
    <source>
        <dbReference type="ARBA" id="ARBA00022989"/>
    </source>
</evidence>
<feature type="transmembrane region" description="Helical" evidence="8">
    <location>
        <begin position="586"/>
        <end position="607"/>
    </location>
</feature>
<keyword evidence="5 8" id="KW-1133">Transmembrane helix</keyword>
<feature type="transmembrane region" description="Helical" evidence="8">
    <location>
        <begin position="488"/>
        <end position="506"/>
    </location>
</feature>
<evidence type="ECO:0000256" key="2">
    <source>
        <dbReference type="ARBA" id="ARBA00022448"/>
    </source>
</evidence>
<evidence type="ECO:0000256" key="8">
    <source>
        <dbReference type="SAM" id="Phobius"/>
    </source>
</evidence>
<dbReference type="EMBL" id="UOGL01000668">
    <property type="protein sequence ID" value="VAX42574.1"/>
    <property type="molecule type" value="Genomic_DNA"/>
</dbReference>
<feature type="transmembrane region" description="Helical" evidence="8">
    <location>
        <begin position="404"/>
        <end position="423"/>
    </location>
</feature>
<evidence type="ECO:0000313" key="9">
    <source>
        <dbReference type="EMBL" id="VAX42574.1"/>
    </source>
</evidence>
<feature type="transmembrane region" description="Helical" evidence="8">
    <location>
        <begin position="58"/>
        <end position="79"/>
    </location>
</feature>
<dbReference type="PANTHER" id="PTHR32024:SF1">
    <property type="entry name" value="KTR SYSTEM POTASSIUM UPTAKE PROTEIN B"/>
    <property type="match status" value="1"/>
</dbReference>
<feature type="transmembrane region" description="Helical" evidence="8">
    <location>
        <begin position="33"/>
        <end position="52"/>
    </location>
</feature>
<keyword evidence="4 8" id="KW-0812">Transmembrane</keyword>
<keyword evidence="7 8" id="KW-0472">Membrane</keyword>
<feature type="transmembrane region" description="Helical" evidence="8">
    <location>
        <begin position="204"/>
        <end position="224"/>
    </location>
</feature>
<dbReference type="GO" id="GO:0008324">
    <property type="term" value="F:monoatomic cation transmembrane transporter activity"/>
    <property type="evidence" value="ECO:0007669"/>
    <property type="project" value="InterPro"/>
</dbReference>
<feature type="transmembrane region" description="Helical" evidence="8">
    <location>
        <begin position="287"/>
        <end position="307"/>
    </location>
</feature>
<evidence type="ECO:0000256" key="4">
    <source>
        <dbReference type="ARBA" id="ARBA00022692"/>
    </source>
</evidence>
<protein>
    <submittedName>
        <fullName evidence="9">KtrAB potassium uptake system, integral membrane component KtrB</fullName>
    </submittedName>
</protein>